<dbReference type="SUPFAM" id="SSF46785">
    <property type="entry name" value="Winged helix' DNA-binding domain"/>
    <property type="match status" value="1"/>
</dbReference>
<dbReference type="InterPro" id="IPR036390">
    <property type="entry name" value="WH_DNA-bd_sf"/>
</dbReference>
<dbReference type="GO" id="GO:0003700">
    <property type="term" value="F:DNA-binding transcription factor activity"/>
    <property type="evidence" value="ECO:0007669"/>
    <property type="project" value="InterPro"/>
</dbReference>
<evidence type="ECO:0000259" key="1">
    <source>
        <dbReference type="PROSITE" id="PS50995"/>
    </source>
</evidence>
<dbReference type="PRINTS" id="PR00598">
    <property type="entry name" value="HTHMARR"/>
</dbReference>
<accession>A0A9D2F1G8</accession>
<feature type="domain" description="HTH marR-type" evidence="1">
    <location>
        <begin position="18"/>
        <end position="157"/>
    </location>
</feature>
<dbReference type="EMBL" id="DXBO01000054">
    <property type="protein sequence ID" value="HIZ47869.1"/>
    <property type="molecule type" value="Genomic_DNA"/>
</dbReference>
<organism evidence="2 3">
    <name type="scientific">Candidatus Gemmiger excrementavium</name>
    <dbReference type="NCBI Taxonomy" id="2838608"/>
    <lineage>
        <taxon>Bacteria</taxon>
        <taxon>Bacillati</taxon>
        <taxon>Bacillota</taxon>
        <taxon>Clostridia</taxon>
        <taxon>Eubacteriales</taxon>
        <taxon>Gemmiger</taxon>
    </lineage>
</organism>
<name>A0A9D2F1G8_9FIRM</name>
<dbReference type="PANTHER" id="PTHR33164:SF43">
    <property type="entry name" value="HTH-TYPE TRANSCRIPTIONAL REPRESSOR YETL"/>
    <property type="match status" value="1"/>
</dbReference>
<gene>
    <name evidence="2" type="ORF">H9810_04020</name>
</gene>
<dbReference type="PANTHER" id="PTHR33164">
    <property type="entry name" value="TRANSCRIPTIONAL REGULATOR, MARR FAMILY"/>
    <property type="match status" value="1"/>
</dbReference>
<dbReference type="InterPro" id="IPR000835">
    <property type="entry name" value="HTH_MarR-typ"/>
</dbReference>
<dbReference type="PROSITE" id="PS50995">
    <property type="entry name" value="HTH_MARR_2"/>
    <property type="match status" value="1"/>
</dbReference>
<dbReference type="InterPro" id="IPR036388">
    <property type="entry name" value="WH-like_DNA-bd_sf"/>
</dbReference>
<dbReference type="AlphaFoldDB" id="A0A9D2F1G8"/>
<sequence>MRITNTQQSGDIPRRCQSEHFGALVTQTSRLIRRAMDARVSAEVTPELTGVRGMLLGEIIRANREDRDIYQRDVEQWLQIRRSSVTAMLQTMEQDGFITRCSVEKDARLKRLNATPKGVAFHERIHATIERFERDLQQGIAPEQQAAARAVLEQVLTNAQELTIAAAKLPPAEQPAPKG</sequence>
<dbReference type="Gene3D" id="1.10.10.10">
    <property type="entry name" value="Winged helix-like DNA-binding domain superfamily/Winged helix DNA-binding domain"/>
    <property type="match status" value="1"/>
</dbReference>
<dbReference type="Pfam" id="PF12802">
    <property type="entry name" value="MarR_2"/>
    <property type="match status" value="1"/>
</dbReference>
<reference evidence="2" key="1">
    <citation type="journal article" date="2021" name="PeerJ">
        <title>Extensive microbial diversity within the chicken gut microbiome revealed by metagenomics and culture.</title>
        <authorList>
            <person name="Gilroy R."/>
            <person name="Ravi A."/>
            <person name="Getino M."/>
            <person name="Pursley I."/>
            <person name="Horton D.L."/>
            <person name="Alikhan N.F."/>
            <person name="Baker D."/>
            <person name="Gharbi K."/>
            <person name="Hall N."/>
            <person name="Watson M."/>
            <person name="Adriaenssens E.M."/>
            <person name="Foster-Nyarko E."/>
            <person name="Jarju S."/>
            <person name="Secka A."/>
            <person name="Antonio M."/>
            <person name="Oren A."/>
            <person name="Chaudhuri R.R."/>
            <person name="La Ragione R."/>
            <person name="Hildebrand F."/>
            <person name="Pallen M.J."/>
        </authorList>
    </citation>
    <scope>NUCLEOTIDE SEQUENCE</scope>
    <source>
        <strain evidence="2">3436</strain>
    </source>
</reference>
<dbReference type="SMART" id="SM00347">
    <property type="entry name" value="HTH_MARR"/>
    <property type="match status" value="1"/>
</dbReference>
<dbReference type="Proteomes" id="UP000824031">
    <property type="component" value="Unassembled WGS sequence"/>
</dbReference>
<evidence type="ECO:0000313" key="3">
    <source>
        <dbReference type="Proteomes" id="UP000824031"/>
    </source>
</evidence>
<comment type="caution">
    <text evidence="2">The sequence shown here is derived from an EMBL/GenBank/DDBJ whole genome shotgun (WGS) entry which is preliminary data.</text>
</comment>
<dbReference type="InterPro" id="IPR039422">
    <property type="entry name" value="MarR/SlyA-like"/>
</dbReference>
<protein>
    <submittedName>
        <fullName evidence="2">MarR family transcriptional regulator</fullName>
    </submittedName>
</protein>
<dbReference type="GO" id="GO:0006950">
    <property type="term" value="P:response to stress"/>
    <property type="evidence" value="ECO:0007669"/>
    <property type="project" value="TreeGrafter"/>
</dbReference>
<proteinExistence type="predicted"/>
<evidence type="ECO:0000313" key="2">
    <source>
        <dbReference type="EMBL" id="HIZ47869.1"/>
    </source>
</evidence>
<reference evidence="2" key="2">
    <citation type="submission" date="2021-04" db="EMBL/GenBank/DDBJ databases">
        <authorList>
            <person name="Gilroy R."/>
        </authorList>
    </citation>
    <scope>NUCLEOTIDE SEQUENCE</scope>
    <source>
        <strain evidence="2">3436</strain>
    </source>
</reference>